<protein>
    <submittedName>
        <fullName evidence="1">Uncharacterized protein</fullName>
    </submittedName>
</protein>
<name>A0A512M8L6_9BACT</name>
<dbReference type="Proteomes" id="UP000321577">
    <property type="component" value="Unassembled WGS sequence"/>
</dbReference>
<evidence type="ECO:0000313" key="2">
    <source>
        <dbReference type="Proteomes" id="UP000321577"/>
    </source>
</evidence>
<dbReference type="EMBL" id="BKAG01000014">
    <property type="protein sequence ID" value="GEP43088.1"/>
    <property type="molecule type" value="Genomic_DNA"/>
</dbReference>
<keyword evidence="2" id="KW-1185">Reference proteome</keyword>
<dbReference type="Gene3D" id="1.25.40.10">
    <property type="entry name" value="Tetratricopeptide repeat domain"/>
    <property type="match status" value="1"/>
</dbReference>
<comment type="caution">
    <text evidence="1">The sequence shown here is derived from an EMBL/GenBank/DDBJ whole genome shotgun (WGS) entry which is preliminary data.</text>
</comment>
<dbReference type="SUPFAM" id="SSF48452">
    <property type="entry name" value="TPR-like"/>
    <property type="match status" value="1"/>
</dbReference>
<evidence type="ECO:0000313" key="1">
    <source>
        <dbReference type="EMBL" id="GEP43088.1"/>
    </source>
</evidence>
<reference evidence="1 2" key="1">
    <citation type="submission" date="2019-07" db="EMBL/GenBank/DDBJ databases">
        <title>Whole genome shotgun sequence of Brevifollis gellanilyticus NBRC 108608.</title>
        <authorList>
            <person name="Hosoyama A."/>
            <person name="Uohara A."/>
            <person name="Ohji S."/>
            <person name="Ichikawa N."/>
        </authorList>
    </citation>
    <scope>NUCLEOTIDE SEQUENCE [LARGE SCALE GENOMIC DNA]</scope>
    <source>
        <strain evidence="1 2">NBRC 108608</strain>
    </source>
</reference>
<sequence>MTTEQFRRELDTAEGFISLGMLEEAVNVLEDLPSQLKVTTEVISLHIAILVRAGSYLKASYLAETLSFSEPGSLEKALDVASYRNTASAPKEALEWLESIRKRWEGEAGFHYCLAQCHSALGNAEQMKAELKTACDLDEELKMKAAYDPAFEEIFGAESRLKTLGPRPLEL</sequence>
<organism evidence="1 2">
    <name type="scientific">Brevifollis gellanilyticus</name>
    <dbReference type="NCBI Taxonomy" id="748831"/>
    <lineage>
        <taxon>Bacteria</taxon>
        <taxon>Pseudomonadati</taxon>
        <taxon>Verrucomicrobiota</taxon>
        <taxon>Verrucomicrobiia</taxon>
        <taxon>Verrucomicrobiales</taxon>
        <taxon>Verrucomicrobiaceae</taxon>
    </lineage>
</organism>
<dbReference type="RefSeq" id="WP_146850666.1">
    <property type="nucleotide sequence ID" value="NZ_BKAG01000014.1"/>
</dbReference>
<dbReference type="AlphaFoldDB" id="A0A512M8L6"/>
<proteinExistence type="predicted"/>
<accession>A0A512M8L6</accession>
<gene>
    <name evidence="1" type="ORF">BGE01nite_23790</name>
</gene>
<dbReference type="InterPro" id="IPR011990">
    <property type="entry name" value="TPR-like_helical_dom_sf"/>
</dbReference>